<dbReference type="SUPFAM" id="SSF48371">
    <property type="entry name" value="ARM repeat"/>
    <property type="match status" value="1"/>
</dbReference>
<dbReference type="Pfam" id="PF13646">
    <property type="entry name" value="HEAT_2"/>
    <property type="match status" value="1"/>
</dbReference>
<dbReference type="EMBL" id="AAHVUF010000089">
    <property type="protein sequence ID" value="ECA8833859.1"/>
    <property type="molecule type" value="Genomic_DNA"/>
</dbReference>
<sequence>PILYDNDPLKRNAAIFCLQILSGDDVFNLSMNLCHSRDNYKKKIGVTILSQMTMSYEKLRKSFCFLENMFQLNKSVLIRASIINALGYFCKKDKHFEKEFINLCTKVIHDKSANVRCAIAAALSNINDNSTIPLLLCLLRDNNSDVKNWAAFSINFNQYDTEDIREEFVGMLLDTNDDIRIEVISGLAERKDERVLETIIKELKKDVIFDEIIIAAGNAGSKELLPILNELLNEFRDERIIDKINESIKKIKENVCE</sequence>
<organism evidence="1">
    <name type="scientific">Salmonella enterica subsp. enterica serovar Kentucky</name>
    <dbReference type="NCBI Taxonomy" id="192955"/>
    <lineage>
        <taxon>Bacteria</taxon>
        <taxon>Pseudomonadati</taxon>
        <taxon>Pseudomonadota</taxon>
        <taxon>Gammaproteobacteria</taxon>
        <taxon>Enterobacterales</taxon>
        <taxon>Enterobacteriaceae</taxon>
        <taxon>Salmonella</taxon>
    </lineage>
</organism>
<dbReference type="InterPro" id="IPR016024">
    <property type="entry name" value="ARM-type_fold"/>
</dbReference>
<accession>A0A5X8AG85</accession>
<dbReference type="Gene3D" id="1.25.10.10">
    <property type="entry name" value="Leucine-rich Repeat Variant"/>
    <property type="match status" value="1"/>
</dbReference>
<dbReference type="InterPro" id="IPR011989">
    <property type="entry name" value="ARM-like"/>
</dbReference>
<dbReference type="GO" id="GO:0016829">
    <property type="term" value="F:lyase activity"/>
    <property type="evidence" value="ECO:0007669"/>
    <property type="project" value="UniProtKB-KW"/>
</dbReference>
<evidence type="ECO:0000313" key="1">
    <source>
        <dbReference type="EMBL" id="ECA8833859.1"/>
    </source>
</evidence>
<feature type="non-terminal residue" evidence="1">
    <location>
        <position position="1"/>
    </location>
</feature>
<keyword evidence="1" id="KW-0456">Lyase</keyword>
<comment type="caution">
    <text evidence="1">The sequence shown here is derived from an EMBL/GenBank/DDBJ whole genome shotgun (WGS) entry which is preliminary data.</text>
</comment>
<name>A0A5X8AG85_SALET</name>
<gene>
    <name evidence="1" type="ORF">ER558_24310</name>
</gene>
<dbReference type="NCBIfam" id="NF007244">
    <property type="entry name" value="PRK09687.1"/>
    <property type="match status" value="1"/>
</dbReference>
<reference evidence="1" key="1">
    <citation type="submission" date="2019-01" db="EMBL/GenBank/DDBJ databases">
        <authorList>
            <consortium name="GenomeTrakr network: Whole genome sequencing for foodborne pathogen traceback"/>
        </authorList>
    </citation>
    <scope>NUCLEOTIDE SEQUENCE</scope>
    <source>
        <strain evidence="1">FSIS31901449</strain>
    </source>
</reference>
<protein>
    <submittedName>
        <fullName evidence="1">Lyase</fullName>
    </submittedName>
</protein>
<dbReference type="AlphaFoldDB" id="A0A5X8AG85"/>
<proteinExistence type="predicted"/>